<dbReference type="SUPFAM" id="SSF51735">
    <property type="entry name" value="NAD(P)-binding Rossmann-fold domains"/>
    <property type="match status" value="1"/>
</dbReference>
<dbReference type="Pfam" id="PF00107">
    <property type="entry name" value="ADH_zinc_N"/>
    <property type="match status" value="1"/>
</dbReference>
<sequence>MKAFGFNQYGDANVMEELEMPMPTISANEVLVKNEAFAINAFDVAVRSGRFKNSVTLLFPTILGTDAVGRITAVGNNVSDYHIGDEIIAHAGTGTYAEYFKVSSANIGLRPAEYDRNEAAGLPLSGITAYNVLVHIAQVRPGQTIVVLGAAGGVGSMIVQMAKALGLYVIGTDVNTAKETVLKLGANEFGAYDTEHVGQKFNSVADIVVDATNGGTGAKAGVPIVKPRGIYVSLTTLPNDTTQKPDASYRQMIPKKDYLDSDAFAAISLMIRNNQLHVSIGKMESFTLLGIRNGQNLVSNGNPDGKVIVTL</sequence>
<dbReference type="PANTHER" id="PTHR43482">
    <property type="entry name" value="PROTEIN AST1-RELATED"/>
    <property type="match status" value="1"/>
</dbReference>
<dbReference type="STRING" id="1114972.FD35_GL002598"/>
<organism evidence="2 3">
    <name type="scientific">Furfurilactobacillus rossiae DSM 15814</name>
    <dbReference type="NCBI Taxonomy" id="1114972"/>
    <lineage>
        <taxon>Bacteria</taxon>
        <taxon>Bacillati</taxon>
        <taxon>Bacillota</taxon>
        <taxon>Bacilli</taxon>
        <taxon>Lactobacillales</taxon>
        <taxon>Lactobacillaceae</taxon>
        <taxon>Furfurilactobacillus</taxon>
    </lineage>
</organism>
<dbReference type="Gene3D" id="3.90.180.10">
    <property type="entry name" value="Medium-chain alcohol dehydrogenases, catalytic domain"/>
    <property type="match status" value="1"/>
</dbReference>
<dbReference type="EMBL" id="AZFF01000008">
    <property type="protein sequence ID" value="KRL54529.1"/>
    <property type="molecule type" value="Genomic_DNA"/>
</dbReference>
<dbReference type="eggNOG" id="COG0604">
    <property type="taxonomic scope" value="Bacteria"/>
</dbReference>
<gene>
    <name evidence="2" type="ORF">FD35_GL002598</name>
</gene>
<keyword evidence="3" id="KW-1185">Reference proteome</keyword>
<dbReference type="GO" id="GO:0016491">
    <property type="term" value="F:oxidoreductase activity"/>
    <property type="evidence" value="ECO:0007669"/>
    <property type="project" value="InterPro"/>
</dbReference>
<dbReference type="SMART" id="SM00829">
    <property type="entry name" value="PKS_ER"/>
    <property type="match status" value="1"/>
</dbReference>
<dbReference type="Gene3D" id="3.40.50.720">
    <property type="entry name" value="NAD(P)-binding Rossmann-like Domain"/>
    <property type="match status" value="1"/>
</dbReference>
<proteinExistence type="predicted"/>
<dbReference type="Proteomes" id="UP000051999">
    <property type="component" value="Unassembled WGS sequence"/>
</dbReference>
<dbReference type="InterPro" id="IPR013154">
    <property type="entry name" value="ADH-like_N"/>
</dbReference>
<evidence type="ECO:0000259" key="1">
    <source>
        <dbReference type="SMART" id="SM00829"/>
    </source>
</evidence>
<dbReference type="InterPro" id="IPR011032">
    <property type="entry name" value="GroES-like_sf"/>
</dbReference>
<comment type="caution">
    <text evidence="2">The sequence shown here is derived from an EMBL/GenBank/DDBJ whole genome shotgun (WGS) entry which is preliminary data.</text>
</comment>
<dbReference type="PATRIC" id="fig|1114972.6.peg.2664"/>
<name>A0A0R1RD15_9LACO</name>
<dbReference type="InterPro" id="IPR013149">
    <property type="entry name" value="ADH-like_C"/>
</dbReference>
<dbReference type="OrthoDB" id="9792162at2"/>
<dbReference type="RefSeq" id="WP_017260699.1">
    <property type="nucleotide sequence ID" value="NZ_AUAW01000012.1"/>
</dbReference>
<dbReference type="Pfam" id="PF08240">
    <property type="entry name" value="ADH_N"/>
    <property type="match status" value="1"/>
</dbReference>
<accession>A0A0R1RD15</accession>
<dbReference type="AlphaFoldDB" id="A0A0R1RD15"/>
<dbReference type="InterPro" id="IPR036291">
    <property type="entry name" value="NAD(P)-bd_dom_sf"/>
</dbReference>
<reference evidence="2 3" key="1">
    <citation type="journal article" date="2015" name="Genome Announc.">
        <title>Expanding the biotechnology potential of lactobacilli through comparative genomics of 213 strains and associated genera.</title>
        <authorList>
            <person name="Sun Z."/>
            <person name="Harris H.M."/>
            <person name="McCann A."/>
            <person name="Guo C."/>
            <person name="Argimon S."/>
            <person name="Zhang W."/>
            <person name="Yang X."/>
            <person name="Jeffery I.B."/>
            <person name="Cooney J.C."/>
            <person name="Kagawa T.F."/>
            <person name="Liu W."/>
            <person name="Song Y."/>
            <person name="Salvetti E."/>
            <person name="Wrobel A."/>
            <person name="Rasinkangas P."/>
            <person name="Parkhill J."/>
            <person name="Rea M.C."/>
            <person name="O'Sullivan O."/>
            <person name="Ritari J."/>
            <person name="Douillard F.P."/>
            <person name="Paul Ross R."/>
            <person name="Yang R."/>
            <person name="Briner A.E."/>
            <person name="Felis G.E."/>
            <person name="de Vos W.M."/>
            <person name="Barrangou R."/>
            <person name="Klaenhammer T.R."/>
            <person name="Caufield P.W."/>
            <person name="Cui Y."/>
            <person name="Zhang H."/>
            <person name="O'Toole P.W."/>
        </authorList>
    </citation>
    <scope>NUCLEOTIDE SEQUENCE [LARGE SCALE GENOMIC DNA]</scope>
    <source>
        <strain evidence="2 3">DSM 15814</strain>
    </source>
</reference>
<feature type="domain" description="Enoyl reductase (ER)" evidence="1">
    <location>
        <begin position="10"/>
        <end position="309"/>
    </location>
</feature>
<dbReference type="InterPro" id="IPR020843">
    <property type="entry name" value="ER"/>
</dbReference>
<dbReference type="InterPro" id="IPR052585">
    <property type="entry name" value="Lipid_raft_assoc_Zn_ADH"/>
</dbReference>
<evidence type="ECO:0000313" key="2">
    <source>
        <dbReference type="EMBL" id="KRL54529.1"/>
    </source>
</evidence>
<dbReference type="CDD" id="cd05289">
    <property type="entry name" value="MDR_like_2"/>
    <property type="match status" value="1"/>
</dbReference>
<dbReference type="SUPFAM" id="SSF50129">
    <property type="entry name" value="GroES-like"/>
    <property type="match status" value="1"/>
</dbReference>
<dbReference type="PANTHER" id="PTHR43482:SF1">
    <property type="entry name" value="PROTEIN AST1-RELATED"/>
    <property type="match status" value="1"/>
</dbReference>
<evidence type="ECO:0000313" key="3">
    <source>
        <dbReference type="Proteomes" id="UP000051999"/>
    </source>
</evidence>
<protein>
    <submittedName>
        <fullName evidence="2">Oxidoreductase</fullName>
    </submittedName>
</protein>